<keyword evidence="1" id="KW-1133">Transmembrane helix</keyword>
<reference evidence="2 3" key="1">
    <citation type="submission" date="2018-08" db="EMBL/GenBank/DDBJ databases">
        <title>The draft genome of Acinetobacter sichuanensis strain WCHAc060041.</title>
        <authorList>
            <person name="Qin J."/>
            <person name="Feng Y."/>
            <person name="Zong Z."/>
        </authorList>
    </citation>
    <scope>NUCLEOTIDE SEQUENCE [LARGE SCALE GENOMIC DNA]</scope>
    <source>
        <strain evidence="2 3">WCHAc060041</strain>
    </source>
</reference>
<comment type="caution">
    <text evidence="2">The sequence shown here is derived from an EMBL/GenBank/DDBJ whole genome shotgun (WGS) entry which is preliminary data.</text>
</comment>
<name>A0A371YV58_9GAMM</name>
<dbReference type="Proteomes" id="UP000240957">
    <property type="component" value="Unassembled WGS sequence"/>
</dbReference>
<feature type="transmembrane region" description="Helical" evidence="1">
    <location>
        <begin position="38"/>
        <end position="56"/>
    </location>
</feature>
<proteinExistence type="predicted"/>
<accession>A0A371YV58</accession>
<gene>
    <name evidence="2" type="ORF">C9E89_000045</name>
</gene>
<keyword evidence="1" id="KW-0472">Membrane</keyword>
<protein>
    <submittedName>
        <fullName evidence="2">Uncharacterized protein</fullName>
    </submittedName>
</protein>
<dbReference type="EMBL" id="PYIX02000001">
    <property type="protein sequence ID" value="RFC85356.1"/>
    <property type="molecule type" value="Genomic_DNA"/>
</dbReference>
<keyword evidence="1" id="KW-0812">Transmembrane</keyword>
<sequence length="65" mass="7395">MIYKIRSSLTNFFGWIAFISTALIILCGSMFSYVGVKIQYALIPTAVISGLIWWLIHPNENNNEN</sequence>
<organism evidence="2 3">
    <name type="scientific">Acinetobacter sichuanensis</name>
    <dbReference type="NCBI Taxonomy" id="2136183"/>
    <lineage>
        <taxon>Bacteria</taxon>
        <taxon>Pseudomonadati</taxon>
        <taxon>Pseudomonadota</taxon>
        <taxon>Gammaproteobacteria</taxon>
        <taxon>Moraxellales</taxon>
        <taxon>Moraxellaceae</taxon>
        <taxon>Acinetobacter</taxon>
    </lineage>
</organism>
<evidence type="ECO:0000313" key="2">
    <source>
        <dbReference type="EMBL" id="RFC85356.1"/>
    </source>
</evidence>
<feature type="transmembrane region" description="Helical" evidence="1">
    <location>
        <begin position="12"/>
        <end position="32"/>
    </location>
</feature>
<evidence type="ECO:0000313" key="3">
    <source>
        <dbReference type="Proteomes" id="UP000240957"/>
    </source>
</evidence>
<dbReference type="AlphaFoldDB" id="A0A371YV58"/>
<evidence type="ECO:0000256" key="1">
    <source>
        <dbReference type="SAM" id="Phobius"/>
    </source>
</evidence>